<evidence type="ECO:0000313" key="9">
    <source>
        <dbReference type="EMBL" id="KAE9325991.1"/>
    </source>
</evidence>
<dbReference type="EMBL" id="QXFX01000032">
    <property type="protein sequence ID" value="KAE9137451.1"/>
    <property type="molecule type" value="Genomic_DNA"/>
</dbReference>
<dbReference type="Proteomes" id="UP000440367">
    <property type="component" value="Unassembled WGS sequence"/>
</dbReference>
<evidence type="ECO:0000313" key="13">
    <source>
        <dbReference type="Proteomes" id="UP000440367"/>
    </source>
</evidence>
<keyword evidence="11" id="KW-1185">Reference proteome</keyword>
<dbReference type="Proteomes" id="UP000433483">
    <property type="component" value="Unassembled WGS sequence"/>
</dbReference>
<accession>A0A6A4AI90</accession>
<dbReference type="Proteomes" id="UP000429523">
    <property type="component" value="Unassembled WGS sequence"/>
</dbReference>
<dbReference type="Proteomes" id="UP000488956">
    <property type="component" value="Unassembled WGS sequence"/>
</dbReference>
<dbReference type="EMBL" id="QXGC01000072">
    <property type="protein sequence ID" value="KAE9251345.1"/>
    <property type="molecule type" value="Genomic_DNA"/>
</dbReference>
<dbReference type="EMBL" id="QXGA01000079">
    <property type="protein sequence ID" value="KAE9153164.1"/>
    <property type="molecule type" value="Genomic_DNA"/>
</dbReference>
<evidence type="ECO:0000313" key="15">
    <source>
        <dbReference type="Proteomes" id="UP000441208"/>
    </source>
</evidence>
<dbReference type="EMBL" id="QXFW01000084">
    <property type="protein sequence ID" value="KAE9026064.1"/>
    <property type="molecule type" value="Genomic_DNA"/>
</dbReference>
<dbReference type="EMBL" id="QXGE01000076">
    <property type="protein sequence ID" value="KAE9325991.1"/>
    <property type="molecule type" value="Genomic_DNA"/>
</dbReference>
<sequence length="121" mass="14285">MVSPANVFNPPLNQVDEENRCRYTSKRCDFPRSFKRNGELHRFCDYHRMKANINQRRVDQRRKVVQKAKRTLGISSPTSSQDPPLMLLPDVTWYEDLDPQDLEYLDRLLSCEDDQNGRAEL</sequence>
<evidence type="ECO:0000313" key="6">
    <source>
        <dbReference type="EMBL" id="KAE9230788.1"/>
    </source>
</evidence>
<evidence type="ECO:0000313" key="3">
    <source>
        <dbReference type="EMBL" id="KAE9133635.1"/>
    </source>
</evidence>
<dbReference type="EMBL" id="QXGB01000098">
    <property type="protein sequence ID" value="KAE9230788.1"/>
    <property type="molecule type" value="Genomic_DNA"/>
</dbReference>
<evidence type="ECO:0000313" key="18">
    <source>
        <dbReference type="Proteomes" id="UP000488956"/>
    </source>
</evidence>
<evidence type="ECO:0000313" key="5">
    <source>
        <dbReference type="EMBL" id="KAE9153164.1"/>
    </source>
</evidence>
<evidence type="ECO:0000313" key="16">
    <source>
        <dbReference type="Proteomes" id="UP000460718"/>
    </source>
</evidence>
<evidence type="ECO:0000313" key="8">
    <source>
        <dbReference type="EMBL" id="KAE9255907.1"/>
    </source>
</evidence>
<evidence type="ECO:0000313" key="7">
    <source>
        <dbReference type="EMBL" id="KAE9251345.1"/>
    </source>
</evidence>
<evidence type="ECO:0000313" key="10">
    <source>
        <dbReference type="Proteomes" id="UP000429523"/>
    </source>
</evidence>
<dbReference type="EMBL" id="QXFZ01000095">
    <property type="protein sequence ID" value="KAE9133635.1"/>
    <property type="molecule type" value="Genomic_DNA"/>
</dbReference>
<comment type="caution">
    <text evidence="8">The sequence shown here is derived from an EMBL/GenBank/DDBJ whole genome shotgun (WGS) entry which is preliminary data.</text>
</comment>
<evidence type="ECO:0000313" key="11">
    <source>
        <dbReference type="Proteomes" id="UP000433483"/>
    </source>
</evidence>
<evidence type="ECO:0000313" key="1">
    <source>
        <dbReference type="EMBL" id="KAE8946816.1"/>
    </source>
</evidence>
<proteinExistence type="predicted"/>
<evidence type="ECO:0000313" key="17">
    <source>
        <dbReference type="Proteomes" id="UP000476176"/>
    </source>
</evidence>
<gene>
    <name evidence="9" type="ORF">PF001_g2653</name>
    <name evidence="8" type="ORF">PF002_g2108</name>
    <name evidence="7" type="ORF">PF004_g2535</name>
    <name evidence="6" type="ORF">PF005_g3344</name>
    <name evidence="5" type="ORF">PF006_g2685</name>
    <name evidence="3" type="ORF">PF007_g3262</name>
    <name evidence="1" type="ORF">PF009_g3561</name>
    <name evidence="4" type="ORF">PF010_g1322</name>
    <name evidence="2" type="ORF">PF011_g2753</name>
</gene>
<protein>
    <submittedName>
        <fullName evidence="8">Uncharacterized protein</fullName>
    </submittedName>
</protein>
<dbReference type="OrthoDB" id="59870at2759"/>
<dbReference type="Proteomes" id="UP000440732">
    <property type="component" value="Unassembled WGS sequence"/>
</dbReference>
<dbReference type="EMBL" id="QXGF01000103">
    <property type="protein sequence ID" value="KAE8946816.1"/>
    <property type="molecule type" value="Genomic_DNA"/>
</dbReference>
<evidence type="ECO:0000313" key="4">
    <source>
        <dbReference type="EMBL" id="KAE9137451.1"/>
    </source>
</evidence>
<evidence type="ECO:0000313" key="14">
    <source>
        <dbReference type="Proteomes" id="UP000440732"/>
    </source>
</evidence>
<dbReference type="Proteomes" id="UP000441208">
    <property type="component" value="Unassembled WGS sequence"/>
</dbReference>
<evidence type="ECO:0000313" key="2">
    <source>
        <dbReference type="EMBL" id="KAE9026064.1"/>
    </source>
</evidence>
<dbReference type="Proteomes" id="UP000476176">
    <property type="component" value="Unassembled WGS sequence"/>
</dbReference>
<organism evidence="8 13">
    <name type="scientific">Phytophthora fragariae</name>
    <dbReference type="NCBI Taxonomy" id="53985"/>
    <lineage>
        <taxon>Eukaryota</taxon>
        <taxon>Sar</taxon>
        <taxon>Stramenopiles</taxon>
        <taxon>Oomycota</taxon>
        <taxon>Peronosporomycetes</taxon>
        <taxon>Peronosporales</taxon>
        <taxon>Peronosporaceae</taxon>
        <taxon>Phytophthora</taxon>
    </lineage>
</organism>
<reference evidence="10 11" key="1">
    <citation type="submission" date="2018-08" db="EMBL/GenBank/DDBJ databases">
        <title>Genomic investigation of the strawberry pathogen Phytophthora fragariae indicates pathogenicity is determined by transcriptional variation in three key races.</title>
        <authorList>
            <person name="Adams T.M."/>
            <person name="Armitage A.D."/>
            <person name="Sobczyk M.K."/>
            <person name="Bates H.J."/>
            <person name="Dunwell J.M."/>
            <person name="Nellist C.F."/>
            <person name="Harrison R.J."/>
        </authorList>
    </citation>
    <scope>NUCLEOTIDE SEQUENCE [LARGE SCALE GENOMIC DNA]</scope>
    <source>
        <strain evidence="9 12">A4</strain>
        <strain evidence="8 13">BC-1</strain>
        <strain evidence="7 17">BC-23</strain>
        <strain evidence="6 11">NOV-27</strain>
        <strain evidence="5 14">NOV-5</strain>
        <strain evidence="3 15">NOV-71</strain>
        <strain evidence="1 10">NOV-9</strain>
        <strain evidence="4 18">ONT-3</strain>
        <strain evidence="2 16">SCRP245</strain>
    </source>
</reference>
<dbReference type="AlphaFoldDB" id="A0A6A4AI90"/>
<dbReference type="EMBL" id="QXGD01000053">
    <property type="protein sequence ID" value="KAE9255907.1"/>
    <property type="molecule type" value="Genomic_DNA"/>
</dbReference>
<name>A0A6A4AI90_9STRA</name>
<evidence type="ECO:0000313" key="12">
    <source>
        <dbReference type="Proteomes" id="UP000437068"/>
    </source>
</evidence>
<dbReference type="Proteomes" id="UP000437068">
    <property type="component" value="Unassembled WGS sequence"/>
</dbReference>
<dbReference type="Proteomes" id="UP000460718">
    <property type="component" value="Unassembled WGS sequence"/>
</dbReference>